<dbReference type="SUPFAM" id="SSF47384">
    <property type="entry name" value="Homodimeric domain of signal transducing histidine kinase"/>
    <property type="match status" value="1"/>
</dbReference>
<dbReference type="EMBL" id="CP077093">
    <property type="protein sequence ID" value="QXI31180.1"/>
    <property type="molecule type" value="Genomic_DNA"/>
</dbReference>
<dbReference type="PANTHER" id="PTHR43065:SF42">
    <property type="entry name" value="TWO-COMPONENT SENSOR PPRA"/>
    <property type="match status" value="1"/>
</dbReference>
<evidence type="ECO:0000313" key="19">
    <source>
        <dbReference type="Proteomes" id="UP000634530"/>
    </source>
</evidence>
<dbReference type="Gene3D" id="1.20.120.620">
    <property type="entry name" value="Backbone structure of the membrane domain of e. Coli histidine kinase receptor kdpd"/>
    <property type="match status" value="1"/>
</dbReference>
<evidence type="ECO:0000259" key="16">
    <source>
        <dbReference type="PROSITE" id="PS50109"/>
    </source>
</evidence>
<dbReference type="InterPro" id="IPR000014">
    <property type="entry name" value="PAS"/>
</dbReference>
<evidence type="ECO:0000256" key="1">
    <source>
        <dbReference type="ARBA" id="ARBA00000085"/>
    </source>
</evidence>
<comment type="subcellular location">
    <subcellularLocation>
        <location evidence="2">Membrane</location>
        <topology evidence="2">Multi-pass membrane protein</topology>
    </subcellularLocation>
</comment>
<dbReference type="GO" id="GO:0005524">
    <property type="term" value="F:ATP binding"/>
    <property type="evidence" value="ECO:0007669"/>
    <property type="project" value="UniProtKB-KW"/>
</dbReference>
<dbReference type="SMART" id="SM00448">
    <property type="entry name" value="REC"/>
    <property type="match status" value="1"/>
</dbReference>
<evidence type="ECO:0000256" key="4">
    <source>
        <dbReference type="ARBA" id="ARBA00022553"/>
    </source>
</evidence>
<dbReference type="InterPro" id="IPR035965">
    <property type="entry name" value="PAS-like_dom_sf"/>
</dbReference>
<dbReference type="InterPro" id="IPR038318">
    <property type="entry name" value="KdpD_sf"/>
</dbReference>
<proteinExistence type="predicted"/>
<evidence type="ECO:0000259" key="17">
    <source>
        <dbReference type="PROSITE" id="PS50110"/>
    </source>
</evidence>
<dbReference type="Pfam" id="PF02518">
    <property type="entry name" value="HATPase_c"/>
    <property type="match status" value="1"/>
</dbReference>
<reference evidence="18 19" key="2">
    <citation type="journal article" date="2021" name="Microorganisms">
        <title>The Ever-Expanding Pseudomonas Genus: Description of 43 New Species and Partition of the Pseudomonas putida Group.</title>
        <authorList>
            <person name="Girard L."/>
            <person name="Lood C."/>
            <person name="Hofte M."/>
            <person name="Vandamme P."/>
            <person name="Rokni-Zadeh H."/>
            <person name="van Noort V."/>
            <person name="Lavigne R."/>
            <person name="De Mot R."/>
        </authorList>
    </citation>
    <scope>NUCLEOTIDE SEQUENCE [LARGE SCALE GENOMIC DNA]</scope>
    <source>
        <strain evidence="18 19">RW8P3</strain>
    </source>
</reference>
<accession>A0A9E6PS23</accession>
<keyword evidence="12 15" id="KW-0472">Membrane</keyword>
<evidence type="ECO:0000256" key="11">
    <source>
        <dbReference type="ARBA" id="ARBA00023012"/>
    </source>
</evidence>
<keyword evidence="10 15" id="KW-1133">Transmembrane helix</keyword>
<dbReference type="InterPro" id="IPR005467">
    <property type="entry name" value="His_kinase_dom"/>
</dbReference>
<evidence type="ECO:0000256" key="10">
    <source>
        <dbReference type="ARBA" id="ARBA00022989"/>
    </source>
</evidence>
<dbReference type="InterPro" id="IPR003594">
    <property type="entry name" value="HATPase_dom"/>
</dbReference>
<evidence type="ECO:0000256" key="12">
    <source>
        <dbReference type="ARBA" id="ARBA00023136"/>
    </source>
</evidence>
<dbReference type="PROSITE" id="PS50110">
    <property type="entry name" value="RESPONSE_REGULATORY"/>
    <property type="match status" value="1"/>
</dbReference>
<keyword evidence="5" id="KW-0808">Transferase</keyword>
<dbReference type="InterPro" id="IPR001789">
    <property type="entry name" value="Sig_transdc_resp-reg_receiver"/>
</dbReference>
<dbReference type="PRINTS" id="PR00344">
    <property type="entry name" value="BCTRLSENSOR"/>
</dbReference>
<feature type="transmembrane region" description="Helical" evidence="15">
    <location>
        <begin position="96"/>
        <end position="117"/>
    </location>
</feature>
<keyword evidence="8" id="KW-0418">Kinase</keyword>
<dbReference type="SUPFAM" id="SSF55785">
    <property type="entry name" value="PYP-like sensor domain (PAS domain)"/>
    <property type="match status" value="1"/>
</dbReference>
<dbReference type="Proteomes" id="UP000634530">
    <property type="component" value="Chromosome"/>
</dbReference>
<keyword evidence="9" id="KW-0067">ATP-binding</keyword>
<keyword evidence="4 13" id="KW-0597">Phosphoprotein</keyword>
<keyword evidence="7" id="KW-0547">Nucleotide-binding</keyword>
<gene>
    <name evidence="18" type="ORF">HU752_015115</name>
</gene>
<name>A0A9E6PS23_9PSED</name>
<evidence type="ECO:0000313" key="18">
    <source>
        <dbReference type="EMBL" id="QXI31180.1"/>
    </source>
</evidence>
<dbReference type="SUPFAM" id="SSF55874">
    <property type="entry name" value="ATPase domain of HSP90 chaperone/DNA topoisomerase II/histidine kinase"/>
    <property type="match status" value="1"/>
</dbReference>
<dbReference type="GO" id="GO:0000155">
    <property type="term" value="F:phosphorelay sensor kinase activity"/>
    <property type="evidence" value="ECO:0007669"/>
    <property type="project" value="InterPro"/>
</dbReference>
<feature type="domain" description="Response regulatory" evidence="17">
    <location>
        <begin position="520"/>
        <end position="635"/>
    </location>
</feature>
<dbReference type="Pfam" id="PF13493">
    <property type="entry name" value="DUF4118"/>
    <property type="match status" value="1"/>
</dbReference>
<evidence type="ECO:0000256" key="9">
    <source>
        <dbReference type="ARBA" id="ARBA00022840"/>
    </source>
</evidence>
<dbReference type="InterPro" id="IPR004358">
    <property type="entry name" value="Sig_transdc_His_kin-like_C"/>
</dbReference>
<feature type="transmembrane region" description="Helical" evidence="15">
    <location>
        <begin position="47"/>
        <end position="64"/>
    </location>
</feature>
<dbReference type="SUPFAM" id="SSF52172">
    <property type="entry name" value="CheY-like"/>
    <property type="match status" value="1"/>
</dbReference>
<dbReference type="PROSITE" id="PS50109">
    <property type="entry name" value="HIS_KIN"/>
    <property type="match status" value="1"/>
</dbReference>
<dbReference type="Gene3D" id="3.40.50.2300">
    <property type="match status" value="1"/>
</dbReference>
<dbReference type="InterPro" id="IPR036097">
    <property type="entry name" value="HisK_dim/P_sf"/>
</dbReference>
<sequence length="636" mass="69975">MTSFFRRAADVLQRLERIQLNRPTRYVGAVLVVALSCALRAQMSSTALPYLFFIPGLMLIGFWFGVGPSVLGCVLAMLAAQYFFIGPIGFEADATAWLNSLSFGLVTLGIAIVCALLRRSLRALDNVNRNLEGEVQRRTDERDGIWEASPDLICTLSGSGDVLAMNPAWQVETGWTEQQLREGAFYSLISPAQLSDALRILGERPIAELDTQSVRSNGQPLLLNWRITGRGDLYFAIARDITLYRERQNALERVSSQLQQSQKMQSLGQLTRGLAHDFNNLLTIINGTQEMIQQRLSQGRIDEIDRYVTLARHTTHRASSLTHRLLAYARKQPLNSETVDPALLIEEMKELIARTLTPQIEFELLSSIHSTLCHCDASQLETAVLNLCINARDAMPNGGRLQVEVDRLAVNAPRQGCELRVGDYVQIRVVDTGMGMPASVAERAFEPFFTTKPLGSGTGLGLSMVHDFARQARGHAQIDSVLGEGTSVSLLLPVYRGVPPAANVADVEAITATHRENRGSVLVIDDEAAIRELVGEVLQDMGYEVFEASTPDQALQRVDEIPDLQLVVTDIILPGHLDGHGVAKAAWAVRPDLKVLFISGLIDASSRVPEQPGNARLLVKPFTIQELQANVEQLMA</sequence>
<dbReference type="Pfam" id="PF00512">
    <property type="entry name" value="HisKA"/>
    <property type="match status" value="1"/>
</dbReference>
<feature type="transmembrane region" description="Helical" evidence="15">
    <location>
        <begin position="24"/>
        <end position="41"/>
    </location>
</feature>
<feature type="coiled-coil region" evidence="14">
    <location>
        <begin position="114"/>
        <end position="141"/>
    </location>
</feature>
<dbReference type="CDD" id="cd00130">
    <property type="entry name" value="PAS"/>
    <property type="match status" value="1"/>
</dbReference>
<dbReference type="RefSeq" id="WP_186677067.1">
    <property type="nucleotide sequence ID" value="NZ_CP077093.1"/>
</dbReference>
<dbReference type="Gene3D" id="3.30.565.10">
    <property type="entry name" value="Histidine kinase-like ATPase, C-terminal domain"/>
    <property type="match status" value="1"/>
</dbReference>
<comment type="catalytic activity">
    <reaction evidence="1">
        <text>ATP + protein L-histidine = ADP + protein N-phospho-L-histidine.</text>
        <dbReference type="EC" id="2.7.13.3"/>
    </reaction>
</comment>
<keyword evidence="14" id="KW-0175">Coiled coil</keyword>
<feature type="domain" description="Histidine kinase" evidence="16">
    <location>
        <begin position="273"/>
        <end position="496"/>
    </location>
</feature>
<dbReference type="SMART" id="SM00387">
    <property type="entry name" value="HATPase_c"/>
    <property type="match status" value="1"/>
</dbReference>
<dbReference type="EC" id="2.7.13.3" evidence="3"/>
<dbReference type="InterPro" id="IPR003661">
    <property type="entry name" value="HisK_dim/P_dom"/>
</dbReference>
<evidence type="ECO:0000256" key="14">
    <source>
        <dbReference type="SAM" id="Coils"/>
    </source>
</evidence>
<dbReference type="PANTHER" id="PTHR43065">
    <property type="entry name" value="SENSOR HISTIDINE KINASE"/>
    <property type="match status" value="1"/>
</dbReference>
<dbReference type="InterPro" id="IPR025201">
    <property type="entry name" value="KdpD_TM"/>
</dbReference>
<evidence type="ECO:0000256" key="13">
    <source>
        <dbReference type="PROSITE-ProRule" id="PRU00169"/>
    </source>
</evidence>
<dbReference type="AlphaFoldDB" id="A0A9E6PS23"/>
<dbReference type="GO" id="GO:0016020">
    <property type="term" value="C:membrane"/>
    <property type="evidence" value="ECO:0007669"/>
    <property type="project" value="UniProtKB-SubCell"/>
</dbReference>
<evidence type="ECO:0000256" key="2">
    <source>
        <dbReference type="ARBA" id="ARBA00004141"/>
    </source>
</evidence>
<dbReference type="Pfam" id="PF00072">
    <property type="entry name" value="Response_reg"/>
    <property type="match status" value="1"/>
</dbReference>
<dbReference type="KEGG" id="pvw:HU752_015115"/>
<dbReference type="SMART" id="SM00388">
    <property type="entry name" value="HisKA"/>
    <property type="match status" value="1"/>
</dbReference>
<evidence type="ECO:0000256" key="7">
    <source>
        <dbReference type="ARBA" id="ARBA00022741"/>
    </source>
</evidence>
<protein>
    <recommendedName>
        <fullName evidence="3">histidine kinase</fullName>
        <ecNumber evidence="3">2.7.13.3</ecNumber>
    </recommendedName>
</protein>
<evidence type="ECO:0000256" key="5">
    <source>
        <dbReference type="ARBA" id="ARBA00022679"/>
    </source>
</evidence>
<feature type="modified residue" description="4-aspartylphosphate" evidence="13">
    <location>
        <position position="570"/>
    </location>
</feature>
<reference evidence="18 19" key="1">
    <citation type="journal article" date="2020" name="Microorganisms">
        <title>Reliable Identification of Environmental Pseudomonas Isolates Using the rpoD Gene.</title>
        <authorList>
            <consortium name="The Broad Institute Genome Sequencing Platform"/>
            <person name="Girard L."/>
            <person name="Lood C."/>
            <person name="Rokni-Zadeh H."/>
            <person name="van Noort V."/>
            <person name="Lavigne R."/>
            <person name="De Mot R."/>
        </authorList>
    </citation>
    <scope>NUCLEOTIDE SEQUENCE [LARGE SCALE GENOMIC DNA]</scope>
    <source>
        <strain evidence="18 19">RW8P3</strain>
    </source>
</reference>
<dbReference type="Gene3D" id="1.10.287.130">
    <property type="match status" value="1"/>
</dbReference>
<evidence type="ECO:0000256" key="6">
    <source>
        <dbReference type="ARBA" id="ARBA00022692"/>
    </source>
</evidence>
<evidence type="ECO:0000256" key="3">
    <source>
        <dbReference type="ARBA" id="ARBA00012438"/>
    </source>
</evidence>
<dbReference type="InterPro" id="IPR011006">
    <property type="entry name" value="CheY-like_superfamily"/>
</dbReference>
<evidence type="ECO:0000256" key="15">
    <source>
        <dbReference type="SAM" id="Phobius"/>
    </source>
</evidence>
<keyword evidence="6 15" id="KW-0812">Transmembrane</keyword>
<organism evidence="18 19">
    <name type="scientific">Pseudomonas vanderleydeniana</name>
    <dbReference type="NCBI Taxonomy" id="2745495"/>
    <lineage>
        <taxon>Bacteria</taxon>
        <taxon>Pseudomonadati</taxon>
        <taxon>Pseudomonadota</taxon>
        <taxon>Gammaproteobacteria</taxon>
        <taxon>Pseudomonadales</taxon>
        <taxon>Pseudomonadaceae</taxon>
        <taxon>Pseudomonas</taxon>
    </lineage>
</organism>
<keyword evidence="11" id="KW-0902">Two-component regulatory system</keyword>
<dbReference type="InterPro" id="IPR036890">
    <property type="entry name" value="HATPase_C_sf"/>
</dbReference>
<keyword evidence="19" id="KW-1185">Reference proteome</keyword>
<dbReference type="Gene3D" id="3.30.450.20">
    <property type="entry name" value="PAS domain"/>
    <property type="match status" value="1"/>
</dbReference>
<evidence type="ECO:0000256" key="8">
    <source>
        <dbReference type="ARBA" id="ARBA00022777"/>
    </source>
</evidence>